<name>C1N7K2_MICPC</name>
<dbReference type="PANTHER" id="PTHR12951">
    <property type="entry name" value="RETINAL PROTEIN 4"/>
    <property type="match status" value="1"/>
</dbReference>
<dbReference type="GeneID" id="9689363"/>
<dbReference type="Gene3D" id="2.70.50.40">
    <property type="entry name" value="GMP phosphodiesterase, delta subunit"/>
    <property type="match status" value="1"/>
</dbReference>
<dbReference type="InterPro" id="IPR014756">
    <property type="entry name" value="Ig_E-set"/>
</dbReference>
<evidence type="ECO:0000256" key="1">
    <source>
        <dbReference type="ARBA" id="ARBA00008102"/>
    </source>
</evidence>
<dbReference type="SUPFAM" id="SSF81296">
    <property type="entry name" value="E set domains"/>
    <property type="match status" value="1"/>
</dbReference>
<reference evidence="7 8" key="1">
    <citation type="journal article" date="2009" name="Science">
        <title>Green evolution and dynamic adaptations revealed by genomes of the marine picoeukaryotes Micromonas.</title>
        <authorList>
            <person name="Worden A.Z."/>
            <person name="Lee J.H."/>
            <person name="Mock T."/>
            <person name="Rouze P."/>
            <person name="Simmons M.P."/>
            <person name="Aerts A.L."/>
            <person name="Allen A.E."/>
            <person name="Cuvelier M.L."/>
            <person name="Derelle E."/>
            <person name="Everett M.V."/>
            <person name="Foulon E."/>
            <person name="Grimwood J."/>
            <person name="Gundlach H."/>
            <person name="Henrissat B."/>
            <person name="Napoli C."/>
            <person name="McDonald S.M."/>
            <person name="Parker M.S."/>
            <person name="Rombauts S."/>
            <person name="Salamov A."/>
            <person name="Von Dassow P."/>
            <person name="Badger J.H."/>
            <person name="Coutinho P.M."/>
            <person name="Demir E."/>
            <person name="Dubchak I."/>
            <person name="Gentemann C."/>
            <person name="Eikrem W."/>
            <person name="Gready J.E."/>
            <person name="John U."/>
            <person name="Lanier W."/>
            <person name="Lindquist E.A."/>
            <person name="Lucas S."/>
            <person name="Mayer K.F."/>
            <person name="Moreau H."/>
            <person name="Not F."/>
            <person name="Otillar R."/>
            <person name="Panaud O."/>
            <person name="Pangilinan J."/>
            <person name="Paulsen I."/>
            <person name="Piegu B."/>
            <person name="Poliakov A."/>
            <person name="Robbens S."/>
            <person name="Schmutz J."/>
            <person name="Toulza E."/>
            <person name="Wyss T."/>
            <person name="Zelensky A."/>
            <person name="Zhou K."/>
            <person name="Armbrust E.V."/>
            <person name="Bhattacharya D."/>
            <person name="Goodenough U.W."/>
            <person name="Van de Peer Y."/>
            <person name="Grigoriev I.V."/>
        </authorList>
    </citation>
    <scope>NUCLEOTIDE SEQUENCE [LARGE SCALE GENOMIC DNA]</scope>
    <source>
        <strain evidence="7 8">CCMP1545</strain>
    </source>
</reference>
<dbReference type="GO" id="GO:0005929">
    <property type="term" value="C:cilium"/>
    <property type="evidence" value="ECO:0007669"/>
    <property type="project" value="TreeGrafter"/>
</dbReference>
<feature type="region of interest" description="Disordered" evidence="5">
    <location>
        <begin position="1"/>
        <end position="82"/>
    </location>
</feature>
<comment type="similarity">
    <text evidence="1">Belongs to the PDE6D/unc-119 family.</text>
</comment>
<dbReference type="FunFam" id="2.70.50.40:FF:000003">
    <property type="entry name" value="UNC119 homologue, putative"/>
    <property type="match status" value="1"/>
</dbReference>
<dbReference type="EMBL" id="GG663750">
    <property type="protein sequence ID" value="EEH51735.1"/>
    <property type="molecule type" value="Genomic_DNA"/>
</dbReference>
<dbReference type="RefSeq" id="XP_003064113.1">
    <property type="nucleotide sequence ID" value="XM_003064067.1"/>
</dbReference>
<accession>C1N7K2</accession>
<dbReference type="STRING" id="564608.C1N7K2"/>
<dbReference type="Pfam" id="PF05351">
    <property type="entry name" value="GMP_PDE_delta"/>
    <property type="match status" value="1"/>
</dbReference>
<dbReference type="InterPro" id="IPR008015">
    <property type="entry name" value="PDED_dom"/>
</dbReference>
<evidence type="ECO:0000259" key="6">
    <source>
        <dbReference type="Pfam" id="PF05351"/>
    </source>
</evidence>
<protein>
    <submittedName>
        <fullName evidence="7">Predicted protein</fullName>
    </submittedName>
</protein>
<proteinExistence type="inferred from homology"/>
<organism evidence="8">
    <name type="scientific">Micromonas pusilla (strain CCMP1545)</name>
    <name type="common">Picoplanktonic green alga</name>
    <dbReference type="NCBI Taxonomy" id="564608"/>
    <lineage>
        <taxon>Eukaryota</taxon>
        <taxon>Viridiplantae</taxon>
        <taxon>Chlorophyta</taxon>
        <taxon>Mamiellophyceae</taxon>
        <taxon>Mamiellales</taxon>
        <taxon>Mamiellaceae</taxon>
        <taxon>Micromonas</taxon>
    </lineage>
</organism>
<dbReference type="GO" id="GO:0060271">
    <property type="term" value="P:cilium assembly"/>
    <property type="evidence" value="ECO:0007669"/>
    <property type="project" value="TreeGrafter"/>
</dbReference>
<dbReference type="KEGG" id="mpp:MICPUCDRAFT_53728"/>
<feature type="domain" description="GMP phosphodiesterase delta subunit" evidence="6">
    <location>
        <begin position="132"/>
        <end position="289"/>
    </location>
</feature>
<keyword evidence="8" id="KW-1185">Reference proteome</keyword>
<dbReference type="GO" id="GO:0042953">
    <property type="term" value="P:lipoprotein transport"/>
    <property type="evidence" value="ECO:0007669"/>
    <property type="project" value="TreeGrafter"/>
</dbReference>
<dbReference type="PANTHER" id="PTHR12951:SF1">
    <property type="entry name" value="PROTEIN UNC-119 HOMOLOG"/>
    <property type="match status" value="1"/>
</dbReference>
<dbReference type="AlphaFoldDB" id="C1N7K2"/>
<gene>
    <name evidence="7" type="ORF">MICPUCDRAFT_53728</name>
</gene>
<dbReference type="Proteomes" id="UP000001876">
    <property type="component" value="Unassembled WGS sequence"/>
</dbReference>
<evidence type="ECO:0000313" key="7">
    <source>
        <dbReference type="EMBL" id="EEH51735.1"/>
    </source>
</evidence>
<sequence>MTSKKPSRPIREEKSAAFRPPTGASSREAHSVHRIIATERVAHGGDGRTDAASARAVDERRRWKRRGRARGRRSDERREGSAAAAVRIDRIRSIQHLHRRRLAPRGRSLTMTPDEALSLRAPTDGFLCPLSANVYGIDFLEFEIKDYDSGESVFHVKKDGDAGLPELPDDIDPEVERAIRTVRYTFPEKFLRFETVRTALVFGVGETPVPDFRMIERHYFRDELVRSYDFNFGFCIPNSVNSWEAIYEVPGLEDERIAEFVDHPFDMKSDSFYFVGDELVMHNKAEYQYQG</sequence>
<evidence type="ECO:0000256" key="2">
    <source>
        <dbReference type="ARBA" id="ARBA00022448"/>
    </source>
</evidence>
<evidence type="ECO:0000256" key="3">
    <source>
        <dbReference type="ARBA" id="ARBA00022927"/>
    </source>
</evidence>
<keyword evidence="4" id="KW-0446">Lipid-binding</keyword>
<feature type="compositionally biased region" description="Basic and acidic residues" evidence="5">
    <location>
        <begin position="27"/>
        <end position="49"/>
    </location>
</feature>
<feature type="compositionally biased region" description="Basic residues" evidence="5">
    <location>
        <begin position="62"/>
        <end position="71"/>
    </location>
</feature>
<evidence type="ECO:0000256" key="4">
    <source>
        <dbReference type="ARBA" id="ARBA00023121"/>
    </source>
</evidence>
<dbReference type="InterPro" id="IPR037036">
    <property type="entry name" value="PDED_dom_sf"/>
</dbReference>
<dbReference type="OrthoDB" id="10248777at2759"/>
<evidence type="ECO:0000256" key="5">
    <source>
        <dbReference type="SAM" id="MobiDB-lite"/>
    </source>
</evidence>
<dbReference type="GO" id="GO:0008289">
    <property type="term" value="F:lipid binding"/>
    <property type="evidence" value="ECO:0007669"/>
    <property type="project" value="UniProtKB-KW"/>
</dbReference>
<dbReference type="InterPro" id="IPR051519">
    <property type="entry name" value="PDE6D_unc-119_myristoyl-bd"/>
</dbReference>
<evidence type="ECO:0000313" key="8">
    <source>
        <dbReference type="Proteomes" id="UP000001876"/>
    </source>
</evidence>
<keyword evidence="3" id="KW-0653">Protein transport</keyword>
<keyword evidence="2" id="KW-0813">Transport</keyword>
<dbReference type="eggNOG" id="KOG4037">
    <property type="taxonomic scope" value="Eukaryota"/>
</dbReference>